<dbReference type="RefSeq" id="WP_272746425.1">
    <property type="nucleotide sequence ID" value="NZ_JAQQKX010000001.1"/>
</dbReference>
<proteinExistence type="predicted"/>
<evidence type="ECO:0000313" key="2">
    <source>
        <dbReference type="EMBL" id="MDC7681910.1"/>
    </source>
</evidence>
<name>A0ABT5HPC1_9CAUL</name>
<dbReference type="EMBL" id="JAQQKX010000001">
    <property type="protein sequence ID" value="MDC7681910.1"/>
    <property type="molecule type" value="Genomic_DNA"/>
</dbReference>
<reference evidence="2 3" key="1">
    <citation type="submission" date="2023-01" db="EMBL/GenBank/DDBJ databases">
        <title>Novel species of the genus Asticcacaulis isolated from rivers.</title>
        <authorList>
            <person name="Lu H."/>
        </authorList>
    </citation>
    <scope>NUCLEOTIDE SEQUENCE [LARGE SCALE GENOMIC DNA]</scope>
    <source>
        <strain evidence="2 3">BYS171W</strain>
    </source>
</reference>
<organism evidence="2 3">
    <name type="scientific">Asticcacaulis aquaticus</name>
    <dbReference type="NCBI Taxonomy" id="2984212"/>
    <lineage>
        <taxon>Bacteria</taxon>
        <taxon>Pseudomonadati</taxon>
        <taxon>Pseudomonadota</taxon>
        <taxon>Alphaproteobacteria</taxon>
        <taxon>Caulobacterales</taxon>
        <taxon>Caulobacteraceae</taxon>
        <taxon>Asticcacaulis</taxon>
    </lineage>
</organism>
<dbReference type="Proteomes" id="UP001214854">
    <property type="component" value="Unassembled WGS sequence"/>
</dbReference>
<feature type="chain" id="PRO_5045486029" evidence="1">
    <location>
        <begin position="21"/>
        <end position="132"/>
    </location>
</feature>
<feature type="signal peptide" evidence="1">
    <location>
        <begin position="1"/>
        <end position="20"/>
    </location>
</feature>
<evidence type="ECO:0000313" key="3">
    <source>
        <dbReference type="Proteomes" id="UP001214854"/>
    </source>
</evidence>
<gene>
    <name evidence="2" type="ORF">PQU92_01390</name>
</gene>
<accession>A0ABT5HPC1</accession>
<protein>
    <submittedName>
        <fullName evidence="2">Uncharacterized protein</fullName>
    </submittedName>
</protein>
<evidence type="ECO:0000256" key="1">
    <source>
        <dbReference type="SAM" id="SignalP"/>
    </source>
</evidence>
<comment type="caution">
    <text evidence="2">The sequence shown here is derived from an EMBL/GenBank/DDBJ whole genome shotgun (WGS) entry which is preliminary data.</text>
</comment>
<keyword evidence="1" id="KW-0732">Signal</keyword>
<sequence length="132" mass="14456">MRYLVLALLGLLLSAQTALANEPICWIETAKKTFGGVQIALSADAPMLQIQRANGKAEMILSASEENGIKAPGAITLRVNDKITGSDRPHAYCTVTVIRHDGKLALKLFVYFYPPGPPELEPYTREEVFIVN</sequence>
<keyword evidence="3" id="KW-1185">Reference proteome</keyword>